<dbReference type="EMBL" id="UINC01000968">
    <property type="protein sequence ID" value="SUZ65777.1"/>
    <property type="molecule type" value="Genomic_DNA"/>
</dbReference>
<gene>
    <name evidence="1" type="ORF">METZ01_LOCUS18631</name>
</gene>
<sequence length="54" mass="6063">MQSGTILPHEHSDKRVHQNNNRLSITCFSNPWHIADSVSDTNVETGTARLVFLS</sequence>
<reference evidence="1" key="1">
    <citation type="submission" date="2018-05" db="EMBL/GenBank/DDBJ databases">
        <authorList>
            <person name="Lanie J.A."/>
            <person name="Ng W.-L."/>
            <person name="Kazmierczak K.M."/>
            <person name="Andrzejewski T.M."/>
            <person name="Davidsen T.M."/>
            <person name="Wayne K.J."/>
            <person name="Tettelin H."/>
            <person name="Glass J.I."/>
            <person name="Rusch D."/>
            <person name="Podicherti R."/>
            <person name="Tsui H.-C.T."/>
            <person name="Winkler M.E."/>
        </authorList>
    </citation>
    <scope>NUCLEOTIDE SEQUENCE</scope>
</reference>
<accession>A0A381PHW5</accession>
<name>A0A381PHW5_9ZZZZ</name>
<protein>
    <submittedName>
        <fullName evidence="1">Uncharacterized protein</fullName>
    </submittedName>
</protein>
<organism evidence="1">
    <name type="scientific">marine metagenome</name>
    <dbReference type="NCBI Taxonomy" id="408172"/>
    <lineage>
        <taxon>unclassified sequences</taxon>
        <taxon>metagenomes</taxon>
        <taxon>ecological metagenomes</taxon>
    </lineage>
</organism>
<proteinExistence type="predicted"/>
<dbReference type="AlphaFoldDB" id="A0A381PHW5"/>
<evidence type="ECO:0000313" key="1">
    <source>
        <dbReference type="EMBL" id="SUZ65777.1"/>
    </source>
</evidence>